<reference evidence="4 5" key="1">
    <citation type="submission" date="2009-08" db="EMBL/GenBank/DDBJ databases">
        <title>The draft genome of Rhodobacter sp. SW2.</title>
        <authorList>
            <consortium name="US DOE Joint Genome Institute (JGI-PGF)"/>
            <person name="Lucas S."/>
            <person name="Copeland A."/>
            <person name="Lapidus A."/>
            <person name="Glavina del Rio T."/>
            <person name="Tice H."/>
            <person name="Bruce D."/>
            <person name="Goodwin L."/>
            <person name="Pitluck S."/>
            <person name="Larimer F."/>
            <person name="Land M.L."/>
            <person name="Hauser L."/>
            <person name="Emerson D."/>
        </authorList>
    </citation>
    <scope>NUCLEOTIDE SEQUENCE [LARGE SCALE GENOMIC DNA]</scope>
    <source>
        <strain evidence="4 5">SW2</strain>
    </source>
</reference>
<keyword evidence="5" id="KW-1185">Reference proteome</keyword>
<evidence type="ECO:0000313" key="4">
    <source>
        <dbReference type="EMBL" id="EEW23862.1"/>
    </source>
</evidence>
<protein>
    <submittedName>
        <fullName evidence="4">Sugar transferase</fullName>
    </submittedName>
</protein>
<comment type="similarity">
    <text evidence="1">Belongs to the bacterial sugar transferase family.</text>
</comment>
<dbReference type="InterPro" id="IPR003362">
    <property type="entry name" value="Bact_transf"/>
</dbReference>
<dbReference type="EMBL" id="ACYY01000031">
    <property type="protein sequence ID" value="EEW23862.1"/>
    <property type="molecule type" value="Genomic_DNA"/>
</dbReference>
<evidence type="ECO:0000259" key="3">
    <source>
        <dbReference type="Pfam" id="PF02397"/>
    </source>
</evidence>
<keyword evidence="2" id="KW-0270">Exopolysaccharide synthesis</keyword>
<keyword evidence="4" id="KW-0808">Transferase</keyword>
<feature type="domain" description="Bacterial sugar transferase" evidence="3">
    <location>
        <begin position="3"/>
        <end position="194"/>
    </location>
</feature>
<accession>C8S566</accession>
<evidence type="ECO:0000256" key="2">
    <source>
        <dbReference type="ARBA" id="ARBA00023169"/>
    </source>
</evidence>
<dbReference type="OrthoDB" id="9808602at2"/>
<dbReference type="RefSeq" id="WP_008032806.1">
    <property type="nucleotide sequence ID" value="NZ_ACYY01000031.1"/>
</dbReference>
<dbReference type="Pfam" id="PF02397">
    <property type="entry name" value="Bac_transf"/>
    <property type="match status" value="1"/>
</dbReference>
<dbReference type="eggNOG" id="COG2148">
    <property type="taxonomic scope" value="Bacteria"/>
</dbReference>
<sequence>MLKRLFDIGFSLVILALCLPLFAAVAAAIKLASPGPVFYRARRIGKDGVAFDMLKFRTMHVANAGAVITAKGDVRIFRVGAWLRKLKIDELPQFLNVLAGQMSVVGPRPEDPRMVQDHYTPWMLETLRLRPGITSPGAVFYYAQGEGLVDAADPEGSYVARLLPPKLAVERAYMERAGFLSDLHCIGLTAAAILGEATGHPVNPPRQDMELALRWVPASAFPRQS</sequence>
<dbReference type="GO" id="GO:0000271">
    <property type="term" value="P:polysaccharide biosynthetic process"/>
    <property type="evidence" value="ECO:0007669"/>
    <property type="project" value="UniProtKB-KW"/>
</dbReference>
<gene>
    <name evidence="4" type="ORF">Rsw2DRAFT_3194</name>
</gene>
<evidence type="ECO:0000256" key="1">
    <source>
        <dbReference type="ARBA" id="ARBA00006464"/>
    </source>
</evidence>
<dbReference type="AlphaFoldDB" id="C8S566"/>
<proteinExistence type="inferred from homology"/>
<dbReference type="GO" id="GO:0016780">
    <property type="term" value="F:phosphotransferase activity, for other substituted phosphate groups"/>
    <property type="evidence" value="ECO:0007669"/>
    <property type="project" value="TreeGrafter"/>
</dbReference>
<dbReference type="PANTHER" id="PTHR30576">
    <property type="entry name" value="COLANIC BIOSYNTHESIS UDP-GLUCOSE LIPID CARRIER TRANSFERASE"/>
    <property type="match status" value="1"/>
</dbReference>
<organism evidence="4 5">
    <name type="scientific">Rhodobacter ferrooxidans</name>
    <dbReference type="NCBI Taxonomy" id="371731"/>
    <lineage>
        <taxon>Bacteria</taxon>
        <taxon>Pseudomonadati</taxon>
        <taxon>Pseudomonadota</taxon>
        <taxon>Alphaproteobacteria</taxon>
        <taxon>Rhodobacterales</taxon>
        <taxon>Rhodobacter group</taxon>
        <taxon>Rhodobacter</taxon>
    </lineage>
</organism>
<dbReference type="PANTHER" id="PTHR30576:SF20">
    <property type="entry name" value="QUINOVOSAMINEPHOSPHOTRANSFERAE-RELATED"/>
    <property type="match status" value="1"/>
</dbReference>
<comment type="caution">
    <text evidence="4">The sequence shown here is derived from an EMBL/GenBank/DDBJ whole genome shotgun (WGS) entry which is preliminary data.</text>
</comment>
<evidence type="ECO:0000313" key="5">
    <source>
        <dbReference type="Proteomes" id="UP000010121"/>
    </source>
</evidence>
<name>C8S566_9RHOB</name>
<dbReference type="Proteomes" id="UP000010121">
    <property type="component" value="Unassembled WGS sequence"/>
</dbReference>
<dbReference type="STRING" id="371731.Rsw2DRAFT_3194"/>